<evidence type="ECO:0000256" key="2">
    <source>
        <dbReference type="ARBA" id="ARBA00023180"/>
    </source>
</evidence>
<feature type="transmembrane region" description="Helical" evidence="3">
    <location>
        <begin position="268"/>
        <end position="286"/>
    </location>
</feature>
<dbReference type="Pfam" id="PF07654">
    <property type="entry name" value="C1-set"/>
    <property type="match status" value="1"/>
</dbReference>
<keyword evidence="3" id="KW-0472">Membrane</keyword>
<feature type="signal peptide" evidence="4">
    <location>
        <begin position="1"/>
        <end position="33"/>
    </location>
</feature>
<proteinExistence type="predicted"/>
<dbReference type="PROSITE" id="PS50835">
    <property type="entry name" value="IG_LIKE"/>
    <property type="match status" value="2"/>
</dbReference>
<dbReference type="SMART" id="SM00406">
    <property type="entry name" value="IGv"/>
    <property type="match status" value="1"/>
</dbReference>
<keyword evidence="1" id="KW-1015">Disulfide bond</keyword>
<reference evidence="6" key="1">
    <citation type="submission" date="2023-12" db="EMBL/GenBank/DDBJ databases">
        <authorList>
            <person name="Brown T."/>
        </authorList>
    </citation>
    <scope>NUCLEOTIDE SEQUENCE</scope>
</reference>
<evidence type="ECO:0000313" key="6">
    <source>
        <dbReference type="EMBL" id="CAK6449234.1"/>
    </source>
</evidence>
<dbReference type="SMART" id="SM00407">
    <property type="entry name" value="IGc1"/>
    <property type="match status" value="1"/>
</dbReference>
<keyword evidence="2" id="KW-0325">Glycoprotein</keyword>
<dbReference type="InterPro" id="IPR013106">
    <property type="entry name" value="Ig_V-set"/>
</dbReference>
<gene>
    <name evidence="6" type="ORF">MPIPNATIZW_LOCUS17540</name>
</gene>
<dbReference type="CDD" id="cd00098">
    <property type="entry name" value="IgC1"/>
    <property type="match status" value="1"/>
</dbReference>
<dbReference type="InterPro" id="IPR007110">
    <property type="entry name" value="Ig-like_dom"/>
</dbReference>
<feature type="domain" description="Ig-like" evidence="5">
    <location>
        <begin position="152"/>
        <end position="250"/>
    </location>
</feature>
<accession>A0ABP0AG87</accession>
<sequence>MAVVAVAEAAASRLLRGFLPLLLLLQWCCVSPADFLKVEMEGKNQTVLLNDNVTISCKVSGSTPLDINKSGIIWYLKHQANETEHMVFIMYADIQKAFRRGASVSPAGLEKGDVSLHLPGVQLRDTGEYRCEVVVTPEKAQETVFLKVLASPECTWFREQAMVKDDGDKYILCKAYGFYPEDITITWHTWTQENHQGQEISEGITTGPAIKNEDGTFNITSRVRLEHNVTTYQCVISHRSLPTSCRLNFTQFWRGSEMGHTWGPSDTSLVAIGCFGIAAAIIRLIYCYKKRKLLLRSHDPVPQEETKELELGAFMMSSDGGALCKAILTQTDNRNLTLSQRTGN</sequence>
<protein>
    <recommendedName>
        <fullName evidence="5">Ig-like domain-containing protein</fullName>
    </recommendedName>
</protein>
<evidence type="ECO:0000256" key="1">
    <source>
        <dbReference type="ARBA" id="ARBA00023157"/>
    </source>
</evidence>
<keyword evidence="4" id="KW-0732">Signal</keyword>
<dbReference type="Pfam" id="PF07686">
    <property type="entry name" value="V-set"/>
    <property type="match status" value="1"/>
</dbReference>
<dbReference type="InterPro" id="IPR036179">
    <property type="entry name" value="Ig-like_dom_sf"/>
</dbReference>
<dbReference type="SUPFAM" id="SSF48726">
    <property type="entry name" value="Immunoglobulin"/>
    <property type="match status" value="2"/>
</dbReference>
<keyword evidence="3" id="KW-0812">Transmembrane</keyword>
<name>A0ABP0AG87_PIPNA</name>
<dbReference type="InterPro" id="IPR003599">
    <property type="entry name" value="Ig_sub"/>
</dbReference>
<dbReference type="SMART" id="SM00409">
    <property type="entry name" value="IG"/>
    <property type="match status" value="1"/>
</dbReference>
<dbReference type="InterPro" id="IPR051755">
    <property type="entry name" value="Ig-like_CS_Receptor"/>
</dbReference>
<feature type="domain" description="Ig-like" evidence="5">
    <location>
        <begin position="32"/>
        <end position="145"/>
    </location>
</feature>
<evidence type="ECO:0000259" key="5">
    <source>
        <dbReference type="PROSITE" id="PS50835"/>
    </source>
</evidence>
<dbReference type="Proteomes" id="UP001314169">
    <property type="component" value="Chromosome 9"/>
</dbReference>
<keyword evidence="7" id="KW-1185">Reference proteome</keyword>
<dbReference type="PANTHER" id="PTHR19971">
    <property type="entry name" value="SIGNAL-REGULATORY PROTEIN BETA"/>
    <property type="match status" value="1"/>
</dbReference>
<evidence type="ECO:0000256" key="3">
    <source>
        <dbReference type="SAM" id="Phobius"/>
    </source>
</evidence>
<evidence type="ECO:0000256" key="4">
    <source>
        <dbReference type="SAM" id="SignalP"/>
    </source>
</evidence>
<dbReference type="InterPro" id="IPR003597">
    <property type="entry name" value="Ig_C1-set"/>
</dbReference>
<dbReference type="InterPro" id="IPR013783">
    <property type="entry name" value="Ig-like_fold"/>
</dbReference>
<dbReference type="EMBL" id="OY882866">
    <property type="protein sequence ID" value="CAK6449234.1"/>
    <property type="molecule type" value="Genomic_DNA"/>
</dbReference>
<dbReference type="Gene3D" id="2.60.40.10">
    <property type="entry name" value="Immunoglobulins"/>
    <property type="match status" value="2"/>
</dbReference>
<organism evidence="6 7">
    <name type="scientific">Pipistrellus nathusii</name>
    <name type="common">Nathusius' pipistrelle</name>
    <dbReference type="NCBI Taxonomy" id="59473"/>
    <lineage>
        <taxon>Eukaryota</taxon>
        <taxon>Metazoa</taxon>
        <taxon>Chordata</taxon>
        <taxon>Craniata</taxon>
        <taxon>Vertebrata</taxon>
        <taxon>Euteleostomi</taxon>
        <taxon>Mammalia</taxon>
        <taxon>Eutheria</taxon>
        <taxon>Laurasiatheria</taxon>
        <taxon>Chiroptera</taxon>
        <taxon>Yangochiroptera</taxon>
        <taxon>Vespertilionidae</taxon>
        <taxon>Pipistrellus</taxon>
    </lineage>
</organism>
<evidence type="ECO:0000313" key="7">
    <source>
        <dbReference type="Proteomes" id="UP001314169"/>
    </source>
</evidence>
<keyword evidence="3" id="KW-1133">Transmembrane helix</keyword>
<feature type="chain" id="PRO_5046459492" description="Ig-like domain-containing protein" evidence="4">
    <location>
        <begin position="34"/>
        <end position="344"/>
    </location>
</feature>